<accession>A0AAP0EVY0</accession>
<sequence length="75" mass="8990">MFKLHLCRTLHALHSRSQVRMKEEDSDAHFPYRKMVKGFHDNQCRTFVTLHEMDQTHINVGAFPPIDALHRRYNE</sequence>
<proteinExistence type="predicted"/>
<reference evidence="1 2" key="1">
    <citation type="submission" date="2024-01" db="EMBL/GenBank/DDBJ databases">
        <title>Genome assemblies of Stephania.</title>
        <authorList>
            <person name="Yang L."/>
        </authorList>
    </citation>
    <scope>NUCLEOTIDE SEQUENCE [LARGE SCALE GENOMIC DNA]</scope>
    <source>
        <strain evidence="1">YNDBR</strain>
        <tissue evidence="1">Leaf</tissue>
    </source>
</reference>
<dbReference type="EMBL" id="JBBNAF010000011">
    <property type="protein sequence ID" value="KAK9097668.1"/>
    <property type="molecule type" value="Genomic_DNA"/>
</dbReference>
<comment type="caution">
    <text evidence="1">The sequence shown here is derived from an EMBL/GenBank/DDBJ whole genome shotgun (WGS) entry which is preliminary data.</text>
</comment>
<evidence type="ECO:0000313" key="1">
    <source>
        <dbReference type="EMBL" id="KAK9097668.1"/>
    </source>
</evidence>
<name>A0AAP0EVY0_9MAGN</name>
<keyword evidence="2" id="KW-1185">Reference proteome</keyword>
<protein>
    <submittedName>
        <fullName evidence="1">Uncharacterized protein</fullName>
    </submittedName>
</protein>
<gene>
    <name evidence="1" type="ORF">Syun_024713</name>
</gene>
<dbReference type="AlphaFoldDB" id="A0AAP0EVY0"/>
<dbReference type="Proteomes" id="UP001420932">
    <property type="component" value="Unassembled WGS sequence"/>
</dbReference>
<evidence type="ECO:0000313" key="2">
    <source>
        <dbReference type="Proteomes" id="UP001420932"/>
    </source>
</evidence>
<organism evidence="1 2">
    <name type="scientific">Stephania yunnanensis</name>
    <dbReference type="NCBI Taxonomy" id="152371"/>
    <lineage>
        <taxon>Eukaryota</taxon>
        <taxon>Viridiplantae</taxon>
        <taxon>Streptophyta</taxon>
        <taxon>Embryophyta</taxon>
        <taxon>Tracheophyta</taxon>
        <taxon>Spermatophyta</taxon>
        <taxon>Magnoliopsida</taxon>
        <taxon>Ranunculales</taxon>
        <taxon>Menispermaceae</taxon>
        <taxon>Menispermoideae</taxon>
        <taxon>Cissampelideae</taxon>
        <taxon>Stephania</taxon>
    </lineage>
</organism>